<evidence type="ECO:0000256" key="1">
    <source>
        <dbReference type="ARBA" id="ARBA00005921"/>
    </source>
</evidence>
<keyword evidence="6" id="KW-1185">Reference proteome</keyword>
<feature type="coiled-coil region" evidence="3">
    <location>
        <begin position="110"/>
        <end position="205"/>
    </location>
</feature>
<name>A0ABD1HYY5_SALDI</name>
<sequence length="629" mass="70062">MEKRKWPWKKKSSEKSGGESESSESISSHSERFSEDQQEAIRASANEDAQSPEVTSEAKKIDDDDVDDDEVKENVKTLTEKLSAALVNVGAKEELVKQHSKVAEEAVAGWEKAENEVAAVKQQLDAAVQQNLSLDVKNSHLDGALKECVRQLRQARDEQEKRIKDALAETSRDWEAKKVDFERQILDLEKEKSSLKHELVSCRGELEVVAIERDLSARAAETASKVHLESIKKVARLEAECRRLQSVARKSPPLQFKPPAKKSIAACSLEIDMMDDFLEMERLAARESASEQASSDEPLTAELDSMTRRVADLENMLEKSEAERSELQIALDETVDALKAAESRIVEAEIRCNELHNEFAAAYETNESLEYQLGTMEEESRNMASSIDSLRAESENDRNISAGIKTKCRELESELARTIQLQQITLDELRNELTAAYETKESLESQLSTMKAEAIAMSSSVDSLKAEIEEERKLSAQQTTKCQELENELTKIILELDLQQRTHSNSEPRVKQEDLAVAADKLAECQKTIASLGRQLQSLTTLEDFFIDTSSIPGFSRDPSSSDTGELWRLPSNGAFDAGHLANGSKDSSRSSSSSPSSTNHVMAAKNWNGFGKFFIRSKSVADHDNGQE</sequence>
<reference evidence="5 6" key="1">
    <citation type="submission" date="2024-06" db="EMBL/GenBank/DDBJ databases">
        <title>A chromosome level genome sequence of Diviner's sage (Salvia divinorum).</title>
        <authorList>
            <person name="Ford S.A."/>
            <person name="Ro D.-K."/>
            <person name="Ness R.W."/>
            <person name="Phillips M.A."/>
        </authorList>
    </citation>
    <scope>NUCLEOTIDE SEQUENCE [LARGE SCALE GENOMIC DNA]</scope>
    <source>
        <strain evidence="5">SAF-2024a</strain>
        <tissue evidence="5">Leaf</tissue>
    </source>
</reference>
<dbReference type="PANTHER" id="PTHR31580:SF5">
    <property type="entry name" value="FILAMENT-LIKE PLANT PROTEIN 1-RELATED"/>
    <property type="match status" value="1"/>
</dbReference>
<comment type="caution">
    <text evidence="5">The sequence shown here is derived from an EMBL/GenBank/DDBJ whole genome shotgun (WGS) entry which is preliminary data.</text>
</comment>
<dbReference type="AlphaFoldDB" id="A0ABD1HYY5"/>
<organism evidence="5 6">
    <name type="scientific">Salvia divinorum</name>
    <name type="common">Maria pastora</name>
    <name type="synonym">Diviner's sage</name>
    <dbReference type="NCBI Taxonomy" id="28513"/>
    <lineage>
        <taxon>Eukaryota</taxon>
        <taxon>Viridiplantae</taxon>
        <taxon>Streptophyta</taxon>
        <taxon>Embryophyta</taxon>
        <taxon>Tracheophyta</taxon>
        <taxon>Spermatophyta</taxon>
        <taxon>Magnoliopsida</taxon>
        <taxon>eudicotyledons</taxon>
        <taxon>Gunneridae</taxon>
        <taxon>Pentapetalae</taxon>
        <taxon>asterids</taxon>
        <taxon>lamiids</taxon>
        <taxon>Lamiales</taxon>
        <taxon>Lamiaceae</taxon>
        <taxon>Nepetoideae</taxon>
        <taxon>Mentheae</taxon>
        <taxon>Salviinae</taxon>
        <taxon>Salvia</taxon>
        <taxon>Salvia subgen. Calosphace</taxon>
    </lineage>
</organism>
<dbReference type="EMBL" id="JBEAFC010000003">
    <property type="protein sequence ID" value="KAL1561230.1"/>
    <property type="molecule type" value="Genomic_DNA"/>
</dbReference>
<dbReference type="Proteomes" id="UP001567538">
    <property type="component" value="Unassembled WGS sequence"/>
</dbReference>
<evidence type="ECO:0000256" key="3">
    <source>
        <dbReference type="SAM" id="Coils"/>
    </source>
</evidence>
<feature type="region of interest" description="Disordered" evidence="4">
    <location>
        <begin position="1"/>
        <end position="72"/>
    </location>
</feature>
<feature type="coiled-coil region" evidence="3">
    <location>
        <begin position="412"/>
        <end position="502"/>
    </location>
</feature>
<evidence type="ECO:0000313" key="6">
    <source>
        <dbReference type="Proteomes" id="UP001567538"/>
    </source>
</evidence>
<evidence type="ECO:0000313" key="5">
    <source>
        <dbReference type="EMBL" id="KAL1561230.1"/>
    </source>
</evidence>
<proteinExistence type="inferred from homology"/>
<feature type="coiled-coil region" evidence="3">
    <location>
        <begin position="303"/>
        <end position="358"/>
    </location>
</feature>
<dbReference type="SUPFAM" id="SSF57997">
    <property type="entry name" value="Tropomyosin"/>
    <property type="match status" value="1"/>
</dbReference>
<dbReference type="PANTHER" id="PTHR31580">
    <property type="entry name" value="FILAMENT-LIKE PLANT PROTEIN 4"/>
    <property type="match status" value="1"/>
</dbReference>
<accession>A0ABD1HYY5</accession>
<gene>
    <name evidence="5" type="ORF">AAHA92_03960</name>
</gene>
<comment type="similarity">
    <text evidence="1">Belongs to the FPP family.</text>
</comment>
<dbReference type="InterPro" id="IPR008587">
    <property type="entry name" value="FPP_plant"/>
</dbReference>
<feature type="compositionally biased region" description="Low complexity" evidence="4">
    <location>
        <begin position="19"/>
        <end position="28"/>
    </location>
</feature>
<evidence type="ECO:0000256" key="2">
    <source>
        <dbReference type="ARBA" id="ARBA00023054"/>
    </source>
</evidence>
<evidence type="ECO:0000256" key="4">
    <source>
        <dbReference type="SAM" id="MobiDB-lite"/>
    </source>
</evidence>
<protein>
    <submittedName>
        <fullName evidence="5">Filament-like plant protein 3 isoform X2</fullName>
    </submittedName>
</protein>
<keyword evidence="2 3" id="KW-0175">Coiled coil</keyword>
<feature type="compositionally biased region" description="Basic and acidic residues" evidence="4">
    <location>
        <begin position="1"/>
        <end position="18"/>
    </location>
</feature>
<dbReference type="Pfam" id="PF05911">
    <property type="entry name" value="FPP"/>
    <property type="match status" value="2"/>
</dbReference>
<feature type="region of interest" description="Disordered" evidence="4">
    <location>
        <begin position="578"/>
        <end position="602"/>
    </location>
</feature>